<proteinExistence type="inferred from homology"/>
<dbReference type="InterPro" id="IPR026912">
    <property type="entry name" value="Adenine_deam_C"/>
</dbReference>
<sequence length="580" mass="66175">MATQLFRWNKQTLRRQLSVIRGELAPTIVLKDATYLSSSRKSWLEGHIWIYEDRIVYTGIDWPAKTEGTEIIDCRGKHVVPGYIEPHAHPFQLYNPHTLAEYASVRGTTTLINDNMFFFLNIEKRKALSLIEELDQLPTSMFWWGRYDAQTELEEEDALFSPSNMKAWLEHPLVVQGGELTSWPKVMTGDETVLHWMQHTKELNKPIEGHLPGASYRTLTQMALLGVNGDHEAMDGEEALRRLDAGMTTSLRYSSIRPDLPKMLDELLEAGITEFRRFTFNTDGSTPSFYKQGVIEKSIAIALEKGVPVIDAYEMGSYNSAKHYGLDDYIGMIAPGRIAHLNILEDVYNPVPEAVLAKGQWVFKDGQSCYPDRHFSWEDYGVHPFMIDWELTDDDLHFSMPMGIELVNSVILKPYQISVDVTNEHLSEAHDECFFVMLDRHGKWRINTVIKGFGTTLGGLATTFSNTGDIVLIGKNKADMRRAFEKLKQHDGGIFMVENSSVIESIPLKLFGSMSLDPMEELINKHESLELALKQKGYPHEDPIYSMLFFSSTHLPYIRVTQKGIFDVHKKTVLFPSIMR</sequence>
<evidence type="ECO:0000256" key="3">
    <source>
        <dbReference type="ARBA" id="ARBA00022801"/>
    </source>
</evidence>
<feature type="domain" description="Amidohydrolase-related" evidence="5">
    <location>
        <begin position="79"/>
        <end position="362"/>
    </location>
</feature>
<keyword evidence="3" id="KW-0378">Hydrolase</keyword>
<dbReference type="SUPFAM" id="SSF51338">
    <property type="entry name" value="Composite domain of metallo-dependent hydrolases"/>
    <property type="match status" value="1"/>
</dbReference>
<dbReference type="SUPFAM" id="SSF51556">
    <property type="entry name" value="Metallo-dependent hydrolases"/>
    <property type="match status" value="1"/>
</dbReference>
<reference evidence="7 8" key="1">
    <citation type="submission" date="2016-10" db="EMBL/GenBank/DDBJ databases">
        <authorList>
            <person name="de Groot N.N."/>
        </authorList>
    </citation>
    <scope>NUCLEOTIDE SEQUENCE [LARGE SCALE GENOMIC DNA]</scope>
    <source>
        <strain evidence="8">P4B,CCM 7963,CECT 7998,DSM 25260,IBRC-M 10614,KCTC 13821</strain>
    </source>
</reference>
<dbReference type="GO" id="GO:0000034">
    <property type="term" value="F:adenine deaminase activity"/>
    <property type="evidence" value="ECO:0007669"/>
    <property type="project" value="UniProtKB-EC"/>
</dbReference>
<dbReference type="PANTHER" id="PTHR11113:SF6">
    <property type="entry name" value="ADENINE DEAMINASE YERA-RELATED"/>
    <property type="match status" value="1"/>
</dbReference>
<dbReference type="EMBL" id="FNDU01000007">
    <property type="protein sequence ID" value="SDI40998.1"/>
    <property type="molecule type" value="Genomic_DNA"/>
</dbReference>
<evidence type="ECO:0000259" key="6">
    <source>
        <dbReference type="Pfam" id="PF13382"/>
    </source>
</evidence>
<name>A0A1G8KC59_9BACI</name>
<keyword evidence="8" id="KW-1185">Reference proteome</keyword>
<dbReference type="STRING" id="930129.SAMN05216352_107159"/>
<comment type="similarity">
    <text evidence="1">Belongs to the metallo-dependent hydrolases superfamily. Adenine deaminase family.</text>
</comment>
<comment type="catalytic activity">
    <reaction evidence="4">
        <text>adenine + H2O + H(+) = hypoxanthine + NH4(+)</text>
        <dbReference type="Rhea" id="RHEA:23688"/>
        <dbReference type="ChEBI" id="CHEBI:15377"/>
        <dbReference type="ChEBI" id="CHEBI:15378"/>
        <dbReference type="ChEBI" id="CHEBI:16708"/>
        <dbReference type="ChEBI" id="CHEBI:17368"/>
        <dbReference type="ChEBI" id="CHEBI:28938"/>
        <dbReference type="EC" id="3.5.4.2"/>
    </reaction>
</comment>
<dbReference type="Pfam" id="PF01979">
    <property type="entry name" value="Amidohydro_1"/>
    <property type="match status" value="1"/>
</dbReference>
<dbReference type="PANTHER" id="PTHR11113">
    <property type="entry name" value="N-ACETYLGLUCOSAMINE-6-PHOSPHATE DEACETYLASE"/>
    <property type="match status" value="1"/>
</dbReference>
<dbReference type="OrthoDB" id="9775607at2"/>
<organism evidence="7 8">
    <name type="scientific">Alteribacillus bidgolensis</name>
    <dbReference type="NCBI Taxonomy" id="930129"/>
    <lineage>
        <taxon>Bacteria</taxon>
        <taxon>Bacillati</taxon>
        <taxon>Bacillota</taxon>
        <taxon>Bacilli</taxon>
        <taxon>Bacillales</taxon>
        <taxon>Bacillaceae</taxon>
        <taxon>Alteribacillus</taxon>
    </lineage>
</organism>
<dbReference type="InterPro" id="IPR011059">
    <property type="entry name" value="Metal-dep_hydrolase_composite"/>
</dbReference>
<dbReference type="Gene3D" id="2.30.40.10">
    <property type="entry name" value="Urease, subunit C, domain 1"/>
    <property type="match status" value="1"/>
</dbReference>
<evidence type="ECO:0000256" key="1">
    <source>
        <dbReference type="ARBA" id="ARBA00006773"/>
    </source>
</evidence>
<evidence type="ECO:0000256" key="4">
    <source>
        <dbReference type="ARBA" id="ARBA00047720"/>
    </source>
</evidence>
<evidence type="ECO:0000259" key="5">
    <source>
        <dbReference type="Pfam" id="PF01979"/>
    </source>
</evidence>
<dbReference type="InterPro" id="IPR006680">
    <property type="entry name" value="Amidohydro-rel"/>
</dbReference>
<dbReference type="Proteomes" id="UP000199017">
    <property type="component" value="Unassembled WGS sequence"/>
</dbReference>
<evidence type="ECO:0000256" key="2">
    <source>
        <dbReference type="ARBA" id="ARBA00012782"/>
    </source>
</evidence>
<dbReference type="RefSeq" id="WP_091585622.1">
    <property type="nucleotide sequence ID" value="NZ_FNDU01000007.1"/>
</dbReference>
<feature type="domain" description="Adenine deaminase C-terminal" evidence="6">
    <location>
        <begin position="412"/>
        <end position="571"/>
    </location>
</feature>
<protein>
    <recommendedName>
        <fullName evidence="2">adenine deaminase</fullName>
        <ecNumber evidence="2">3.5.4.2</ecNumber>
    </recommendedName>
</protein>
<evidence type="ECO:0000313" key="7">
    <source>
        <dbReference type="EMBL" id="SDI40998.1"/>
    </source>
</evidence>
<dbReference type="Pfam" id="PF13382">
    <property type="entry name" value="Adenine_deam_C"/>
    <property type="match status" value="1"/>
</dbReference>
<dbReference type="EC" id="3.5.4.2" evidence="2"/>
<accession>A0A1G8KC59</accession>
<dbReference type="AlphaFoldDB" id="A0A1G8KC59"/>
<dbReference type="InterPro" id="IPR032466">
    <property type="entry name" value="Metal_Hydrolase"/>
</dbReference>
<gene>
    <name evidence="7" type="ORF">SAMN05216352_107159</name>
</gene>
<dbReference type="Gene3D" id="3.20.20.140">
    <property type="entry name" value="Metal-dependent hydrolases"/>
    <property type="match status" value="1"/>
</dbReference>
<evidence type="ECO:0000313" key="8">
    <source>
        <dbReference type="Proteomes" id="UP000199017"/>
    </source>
</evidence>